<dbReference type="GO" id="GO:0003735">
    <property type="term" value="F:structural constituent of ribosome"/>
    <property type="evidence" value="ECO:0007669"/>
    <property type="project" value="InterPro"/>
</dbReference>
<dbReference type="Proteomes" id="UP001201812">
    <property type="component" value="Unassembled WGS sequence"/>
</dbReference>
<evidence type="ECO:0000256" key="1">
    <source>
        <dbReference type="ARBA" id="ARBA00004173"/>
    </source>
</evidence>
<reference evidence="8" key="1">
    <citation type="submission" date="2022-01" db="EMBL/GenBank/DDBJ databases">
        <title>Genome Sequence Resource for Two Populations of Ditylenchus destructor, the Migratory Endoparasitic Phytonematode.</title>
        <authorList>
            <person name="Zhang H."/>
            <person name="Lin R."/>
            <person name="Xie B."/>
        </authorList>
    </citation>
    <scope>NUCLEOTIDE SEQUENCE</scope>
    <source>
        <strain evidence="8">BazhouSP</strain>
    </source>
</reference>
<gene>
    <name evidence="8" type="ORF">DdX_12550</name>
</gene>
<keyword evidence="4 8" id="KW-0689">Ribosomal protein</keyword>
<keyword evidence="6" id="KW-0687">Ribonucleoprotein</keyword>
<dbReference type="InterPro" id="IPR019189">
    <property type="entry name" value="Ribosomal_mL41"/>
</dbReference>
<keyword evidence="9" id="KW-1185">Reference proteome</keyword>
<evidence type="ECO:0000256" key="5">
    <source>
        <dbReference type="ARBA" id="ARBA00023128"/>
    </source>
</evidence>
<dbReference type="GO" id="GO:0006412">
    <property type="term" value="P:translation"/>
    <property type="evidence" value="ECO:0007669"/>
    <property type="project" value="TreeGrafter"/>
</dbReference>
<name>A0AAD4N0E6_9BILA</name>
<accession>A0AAD4N0E6</accession>
<feature type="region of interest" description="Disordered" evidence="7">
    <location>
        <begin position="166"/>
        <end position="186"/>
    </location>
</feature>
<evidence type="ECO:0000256" key="2">
    <source>
        <dbReference type="ARBA" id="ARBA00010152"/>
    </source>
</evidence>
<dbReference type="PANTHER" id="PTHR21338">
    <property type="entry name" value="MITOCHONDRIAL RIBOSOMAL PROTEIN L41"/>
    <property type="match status" value="1"/>
</dbReference>
<proteinExistence type="inferred from homology"/>
<evidence type="ECO:0000256" key="7">
    <source>
        <dbReference type="SAM" id="MobiDB-lite"/>
    </source>
</evidence>
<comment type="subcellular location">
    <subcellularLocation>
        <location evidence="1">Mitochondrion</location>
    </subcellularLocation>
</comment>
<sequence>MVRSIAPRHFRSAWPFNSNVKGWRKIGPLNYEKHKYPGQNKEFPELNPKFQKNNLPELRGYTGVQPTGYVDPQSGDFVHVPEMRPQLVVPDLTDFDLKPYVSYRTDAEIEKKRETYEKEVRKYGSEEAADRRIKKSDIFHWPPPKADAKSLFDATYAEKVREAYEERKTGAPKPKGWMSLFGSKEK</sequence>
<organism evidence="8 9">
    <name type="scientific">Ditylenchus destructor</name>
    <dbReference type="NCBI Taxonomy" id="166010"/>
    <lineage>
        <taxon>Eukaryota</taxon>
        <taxon>Metazoa</taxon>
        <taxon>Ecdysozoa</taxon>
        <taxon>Nematoda</taxon>
        <taxon>Chromadorea</taxon>
        <taxon>Rhabditida</taxon>
        <taxon>Tylenchina</taxon>
        <taxon>Tylenchomorpha</taxon>
        <taxon>Sphaerularioidea</taxon>
        <taxon>Anguinidae</taxon>
        <taxon>Anguininae</taxon>
        <taxon>Ditylenchus</taxon>
    </lineage>
</organism>
<keyword evidence="3" id="KW-0809">Transit peptide</keyword>
<evidence type="ECO:0000256" key="3">
    <source>
        <dbReference type="ARBA" id="ARBA00022946"/>
    </source>
</evidence>
<dbReference type="AlphaFoldDB" id="A0AAD4N0E6"/>
<evidence type="ECO:0000313" key="9">
    <source>
        <dbReference type="Proteomes" id="UP001201812"/>
    </source>
</evidence>
<evidence type="ECO:0000313" key="8">
    <source>
        <dbReference type="EMBL" id="KAI1707174.1"/>
    </source>
</evidence>
<dbReference type="PANTHER" id="PTHR21338:SF0">
    <property type="entry name" value="LARGE RIBOSOMAL SUBUNIT PROTEIN ML41"/>
    <property type="match status" value="1"/>
</dbReference>
<evidence type="ECO:0000256" key="6">
    <source>
        <dbReference type="ARBA" id="ARBA00023274"/>
    </source>
</evidence>
<protein>
    <submittedName>
        <fullName evidence="8">Mitochondrial ribosomal protein l27 domain-containing protein</fullName>
    </submittedName>
</protein>
<keyword evidence="5" id="KW-0496">Mitochondrion</keyword>
<dbReference type="Pfam" id="PF09809">
    <property type="entry name" value="MRP-L27"/>
    <property type="match status" value="1"/>
</dbReference>
<dbReference type="EMBL" id="JAKKPZ010000042">
    <property type="protein sequence ID" value="KAI1707174.1"/>
    <property type="molecule type" value="Genomic_DNA"/>
</dbReference>
<dbReference type="GO" id="GO:0005762">
    <property type="term" value="C:mitochondrial large ribosomal subunit"/>
    <property type="evidence" value="ECO:0007669"/>
    <property type="project" value="InterPro"/>
</dbReference>
<comment type="caution">
    <text evidence="8">The sequence shown here is derived from an EMBL/GenBank/DDBJ whole genome shotgun (WGS) entry which is preliminary data.</text>
</comment>
<evidence type="ECO:0000256" key="4">
    <source>
        <dbReference type="ARBA" id="ARBA00022980"/>
    </source>
</evidence>
<comment type="similarity">
    <text evidence="2">Belongs to the mitochondrion-specific ribosomal protein mL41 family.</text>
</comment>